<sequence length="327" mass="34656">MERGGGVNVGAARAAAGRWVAGHRVAGFVGAYVSGSAAWLPPEAELPYASDVDVVIVVDGDVPPKLGKFRHEGVLLDVGYVPLEPAERVLASPALAPGASRGVVLADSGGRLAALHAAVAAEFDRPSWVRARCAALEERISALSRLDVRLPLADRVLAWVFPASLPTLVVLTAARANPTVRRRYAAARDVLAARGLAGFHEDLLGLLGCAHLTQERVAWHLDRLAAVYDGVPRDHAGPYRSDLAPEARNVSIDGTRELVERGLHREAVWWIAVTFARCLTSGPYGADALRDLLDDLGAGTPEAMRGRAAAAVAALPELRRVRDTLIG</sequence>
<gene>
    <name evidence="1" type="ORF">SAMN05660976_08127</name>
</gene>
<keyword evidence="2" id="KW-1185">Reference proteome</keyword>
<dbReference type="Proteomes" id="UP000198953">
    <property type="component" value="Unassembled WGS sequence"/>
</dbReference>
<evidence type="ECO:0000313" key="2">
    <source>
        <dbReference type="Proteomes" id="UP000198953"/>
    </source>
</evidence>
<evidence type="ECO:0000313" key="1">
    <source>
        <dbReference type="EMBL" id="SEN70890.1"/>
    </source>
</evidence>
<dbReference type="AlphaFoldDB" id="A0A1H8IPP4"/>
<proteinExistence type="predicted"/>
<protein>
    <recommendedName>
        <fullName evidence="3">Nucleotidyltransferase domain-containing protein</fullName>
    </recommendedName>
</protein>
<dbReference type="STRING" id="46177.SAMN05660976_08127"/>
<evidence type="ECO:0008006" key="3">
    <source>
        <dbReference type="Google" id="ProtNLM"/>
    </source>
</evidence>
<reference evidence="1 2" key="1">
    <citation type="submission" date="2016-10" db="EMBL/GenBank/DDBJ databases">
        <authorList>
            <person name="de Groot N.N."/>
        </authorList>
    </citation>
    <scope>NUCLEOTIDE SEQUENCE [LARGE SCALE GENOMIC DNA]</scope>
    <source>
        <strain evidence="1 2">DSM 43357</strain>
    </source>
</reference>
<organism evidence="1 2">
    <name type="scientific">Nonomuraea pusilla</name>
    <dbReference type="NCBI Taxonomy" id="46177"/>
    <lineage>
        <taxon>Bacteria</taxon>
        <taxon>Bacillati</taxon>
        <taxon>Actinomycetota</taxon>
        <taxon>Actinomycetes</taxon>
        <taxon>Streptosporangiales</taxon>
        <taxon>Streptosporangiaceae</taxon>
        <taxon>Nonomuraea</taxon>
    </lineage>
</organism>
<dbReference type="EMBL" id="FOBF01000033">
    <property type="protein sequence ID" value="SEN70890.1"/>
    <property type="molecule type" value="Genomic_DNA"/>
</dbReference>
<name>A0A1H8IPP4_9ACTN</name>
<accession>A0A1H8IPP4</accession>